<reference evidence="2 3" key="1">
    <citation type="submission" date="2015-04" db="EMBL/GenBank/DDBJ databases">
        <authorList>
            <person name="Heijne W.H."/>
            <person name="Fedorova N.D."/>
            <person name="Nierman W.C."/>
            <person name="Vollebregt A.W."/>
            <person name="Zhao Z."/>
            <person name="Wu L."/>
            <person name="Kumar M."/>
            <person name="Stam H."/>
            <person name="van den Berg M.A."/>
            <person name="Pel H.J."/>
        </authorList>
    </citation>
    <scope>NUCLEOTIDE SEQUENCE [LARGE SCALE GENOMIC DNA]</scope>
    <source>
        <strain evidence="2 3">CBS 393.64</strain>
    </source>
</reference>
<evidence type="ECO:0000256" key="1">
    <source>
        <dbReference type="SAM" id="MobiDB-lite"/>
    </source>
</evidence>
<accession>A0A0F4YKI5</accession>
<dbReference type="RefSeq" id="XP_013324993.1">
    <property type="nucleotide sequence ID" value="XM_013469539.1"/>
</dbReference>
<dbReference type="GeneID" id="25319941"/>
<keyword evidence="3" id="KW-1185">Reference proteome</keyword>
<gene>
    <name evidence="2" type="ORF">T310_7671</name>
</gene>
<dbReference type="AlphaFoldDB" id="A0A0F4YKI5"/>
<sequence length="90" mass="10450">MKKVLKKPSLGEEDQTMLTESERESKQTDLLPKLELLEKTFESLSDGKNDMTIRRDLNSLLKFSDRFTELLCISVFLILVKHNCLIFANM</sequence>
<evidence type="ECO:0000313" key="2">
    <source>
        <dbReference type="EMBL" id="KKA18381.1"/>
    </source>
</evidence>
<organism evidence="2 3">
    <name type="scientific">Rasamsonia emersonii (strain ATCC 16479 / CBS 393.64 / IMI 116815)</name>
    <dbReference type="NCBI Taxonomy" id="1408163"/>
    <lineage>
        <taxon>Eukaryota</taxon>
        <taxon>Fungi</taxon>
        <taxon>Dikarya</taxon>
        <taxon>Ascomycota</taxon>
        <taxon>Pezizomycotina</taxon>
        <taxon>Eurotiomycetes</taxon>
        <taxon>Eurotiomycetidae</taxon>
        <taxon>Eurotiales</taxon>
        <taxon>Trichocomaceae</taxon>
        <taxon>Rasamsonia</taxon>
    </lineage>
</organism>
<evidence type="ECO:0000313" key="3">
    <source>
        <dbReference type="Proteomes" id="UP000053958"/>
    </source>
</evidence>
<feature type="region of interest" description="Disordered" evidence="1">
    <location>
        <begin position="1"/>
        <end position="27"/>
    </location>
</feature>
<proteinExistence type="predicted"/>
<name>A0A0F4YKI5_RASE3</name>
<dbReference type="Proteomes" id="UP000053958">
    <property type="component" value="Unassembled WGS sequence"/>
</dbReference>
<dbReference type="EMBL" id="LASV01000462">
    <property type="protein sequence ID" value="KKA18381.1"/>
    <property type="molecule type" value="Genomic_DNA"/>
</dbReference>
<comment type="caution">
    <text evidence="2">The sequence shown here is derived from an EMBL/GenBank/DDBJ whole genome shotgun (WGS) entry which is preliminary data.</text>
</comment>
<protein>
    <submittedName>
        <fullName evidence="2">Uncharacterized protein</fullName>
    </submittedName>
</protein>